<dbReference type="GO" id="GO:0003677">
    <property type="term" value="F:DNA binding"/>
    <property type="evidence" value="ECO:0007669"/>
    <property type="project" value="UniProtKB-KW"/>
</dbReference>
<name>A0A162LT81_9PROT</name>
<protein>
    <recommendedName>
        <fullName evidence="6">HTH lysR-type domain-containing protein</fullName>
    </recommendedName>
</protein>
<dbReference type="PROSITE" id="PS50931">
    <property type="entry name" value="HTH_LYSR"/>
    <property type="match status" value="1"/>
</dbReference>
<evidence type="ECO:0000259" key="6">
    <source>
        <dbReference type="PROSITE" id="PS50931"/>
    </source>
</evidence>
<dbReference type="Gene3D" id="1.10.10.10">
    <property type="entry name" value="Winged helix-like DNA-binding domain superfamily/Winged helix DNA-binding domain"/>
    <property type="match status" value="1"/>
</dbReference>
<dbReference type="InterPro" id="IPR005119">
    <property type="entry name" value="LysR_subst-bd"/>
</dbReference>
<dbReference type="RefSeq" id="WP_062761705.1">
    <property type="nucleotide sequence ID" value="NZ_CP121045.1"/>
</dbReference>
<dbReference type="Pfam" id="PF03466">
    <property type="entry name" value="LysR_substrate"/>
    <property type="match status" value="1"/>
</dbReference>
<evidence type="ECO:0000256" key="3">
    <source>
        <dbReference type="ARBA" id="ARBA00023125"/>
    </source>
</evidence>
<dbReference type="AlphaFoldDB" id="A0A162LT81"/>
<dbReference type="FunFam" id="1.10.10.10:FF:000001">
    <property type="entry name" value="LysR family transcriptional regulator"/>
    <property type="match status" value="1"/>
</dbReference>
<dbReference type="PANTHER" id="PTHR30346">
    <property type="entry name" value="TRANSCRIPTIONAL DUAL REGULATOR HCAR-RELATED"/>
    <property type="match status" value="1"/>
</dbReference>
<dbReference type="CDD" id="cd08411">
    <property type="entry name" value="PBP2_OxyR"/>
    <property type="match status" value="1"/>
</dbReference>
<dbReference type="GeneID" id="97240077"/>
<dbReference type="EMBL" id="LPZR01000034">
    <property type="protein sequence ID" value="KYO57000.1"/>
    <property type="molecule type" value="Genomic_DNA"/>
</dbReference>
<dbReference type="PANTHER" id="PTHR30346:SF26">
    <property type="entry name" value="HYDROGEN PEROXIDE-INDUCIBLE GENES ACTIVATOR"/>
    <property type="match status" value="1"/>
</dbReference>
<sequence>MTLTELRYLVAIADHGHFGRAAAAAGVAQPTLSAQLRKLEDYLGVELVERSRKGVRLTAAGERIVTHARRALAEQQAILRLTRHRAKPLEGPYRLGAIPTLGPYLLPSLLPALKQAHPELDLVVIEDLTDNLLGLLDDGRLDAALVALPVELRGRQAAPLFDEGFFAVEPADTDRPLPDEAPAISEAELAAARLLVLSDGHCLRDQVLAACARPSPGGDDFRAASLETLRELVAAGFGTTLVPALAAHAWQRGGERRMIFRPVEGEAGHRRIGLVWRRGTGDADATALARVCRQAAPPGIQVVAP</sequence>
<dbReference type="InterPro" id="IPR036388">
    <property type="entry name" value="WH-like_DNA-bd_sf"/>
</dbReference>
<accession>A0A162LT81</accession>
<comment type="similarity">
    <text evidence="1">Belongs to the LysR transcriptional regulatory family.</text>
</comment>
<evidence type="ECO:0000313" key="8">
    <source>
        <dbReference type="Proteomes" id="UP000075787"/>
    </source>
</evidence>
<evidence type="ECO:0000256" key="1">
    <source>
        <dbReference type="ARBA" id="ARBA00009437"/>
    </source>
</evidence>
<reference evidence="7 8" key="1">
    <citation type="submission" date="2015-12" db="EMBL/GenBank/DDBJ databases">
        <title>Genome sequence of Tistrella mobilis MCCC 1A02139.</title>
        <authorList>
            <person name="Lu L."/>
            <person name="Lai Q."/>
            <person name="Shao Z."/>
            <person name="Qian P."/>
        </authorList>
    </citation>
    <scope>NUCLEOTIDE SEQUENCE [LARGE SCALE GENOMIC DNA]</scope>
    <source>
        <strain evidence="7 8">MCCC 1A02139</strain>
    </source>
</reference>
<keyword evidence="4" id="KW-0010">Activator</keyword>
<organism evidence="7 8">
    <name type="scientific">Tistrella mobilis</name>
    <dbReference type="NCBI Taxonomy" id="171437"/>
    <lineage>
        <taxon>Bacteria</taxon>
        <taxon>Pseudomonadati</taxon>
        <taxon>Pseudomonadota</taxon>
        <taxon>Alphaproteobacteria</taxon>
        <taxon>Geminicoccales</taxon>
        <taxon>Geminicoccaceae</taxon>
        <taxon>Tistrella</taxon>
    </lineage>
</organism>
<dbReference type="GO" id="GO:0032993">
    <property type="term" value="C:protein-DNA complex"/>
    <property type="evidence" value="ECO:0007669"/>
    <property type="project" value="TreeGrafter"/>
</dbReference>
<evidence type="ECO:0000256" key="2">
    <source>
        <dbReference type="ARBA" id="ARBA00023015"/>
    </source>
</evidence>
<evidence type="ECO:0000256" key="5">
    <source>
        <dbReference type="ARBA" id="ARBA00023163"/>
    </source>
</evidence>
<dbReference type="SUPFAM" id="SSF46785">
    <property type="entry name" value="Winged helix' DNA-binding domain"/>
    <property type="match status" value="1"/>
</dbReference>
<dbReference type="InterPro" id="IPR036390">
    <property type="entry name" value="WH_DNA-bd_sf"/>
</dbReference>
<feature type="domain" description="HTH lysR-type" evidence="6">
    <location>
        <begin position="1"/>
        <end position="58"/>
    </location>
</feature>
<dbReference type="InterPro" id="IPR000847">
    <property type="entry name" value="LysR_HTH_N"/>
</dbReference>
<dbReference type="Proteomes" id="UP000075787">
    <property type="component" value="Unassembled WGS sequence"/>
</dbReference>
<comment type="caution">
    <text evidence="7">The sequence shown here is derived from an EMBL/GenBank/DDBJ whole genome shotgun (WGS) entry which is preliminary data.</text>
</comment>
<dbReference type="SUPFAM" id="SSF53850">
    <property type="entry name" value="Periplasmic binding protein-like II"/>
    <property type="match status" value="1"/>
</dbReference>
<dbReference type="PRINTS" id="PR00039">
    <property type="entry name" value="HTHLYSR"/>
</dbReference>
<dbReference type="GO" id="GO:0003700">
    <property type="term" value="F:DNA-binding transcription factor activity"/>
    <property type="evidence" value="ECO:0007669"/>
    <property type="project" value="InterPro"/>
</dbReference>
<keyword evidence="5" id="KW-0804">Transcription</keyword>
<keyword evidence="3" id="KW-0238">DNA-binding</keyword>
<proteinExistence type="inferred from homology"/>
<dbReference type="OrthoDB" id="9775392at2"/>
<evidence type="ECO:0000256" key="4">
    <source>
        <dbReference type="ARBA" id="ARBA00023159"/>
    </source>
</evidence>
<dbReference type="Gene3D" id="3.40.190.10">
    <property type="entry name" value="Periplasmic binding protein-like II"/>
    <property type="match status" value="2"/>
</dbReference>
<evidence type="ECO:0000313" key="7">
    <source>
        <dbReference type="EMBL" id="KYO57000.1"/>
    </source>
</evidence>
<gene>
    <name evidence="7" type="ORF">AUP44_21175</name>
</gene>
<dbReference type="Pfam" id="PF00126">
    <property type="entry name" value="HTH_1"/>
    <property type="match status" value="1"/>
</dbReference>
<keyword evidence="2" id="KW-0805">Transcription regulation</keyword>